<reference evidence="1" key="1">
    <citation type="submission" date="2021-06" db="EMBL/GenBank/DDBJ databases">
        <authorList>
            <person name="Kallberg Y."/>
            <person name="Tangrot J."/>
            <person name="Rosling A."/>
        </authorList>
    </citation>
    <scope>NUCLEOTIDE SEQUENCE</scope>
    <source>
        <strain evidence="1">IN212</strain>
    </source>
</reference>
<gene>
    <name evidence="1" type="ORF">RFULGI_LOCUS6919</name>
</gene>
<name>A0A9N9CSE6_9GLOM</name>
<dbReference type="EMBL" id="CAJVPZ010009462">
    <property type="protein sequence ID" value="CAG8609449.1"/>
    <property type="molecule type" value="Genomic_DNA"/>
</dbReference>
<sequence>LDMDYISDEDDLDKLRQYDCENLEVKEMIDFNIFLKEQTQTNEAHQNIDVEDETDYNIDEVVSAAMSNRK</sequence>
<comment type="caution">
    <text evidence="1">The sequence shown here is derived from an EMBL/GenBank/DDBJ whole genome shotgun (WGS) entry which is preliminary data.</text>
</comment>
<dbReference type="OrthoDB" id="2402103at2759"/>
<proteinExistence type="predicted"/>
<evidence type="ECO:0000313" key="2">
    <source>
        <dbReference type="Proteomes" id="UP000789396"/>
    </source>
</evidence>
<evidence type="ECO:0000313" key="1">
    <source>
        <dbReference type="EMBL" id="CAG8609449.1"/>
    </source>
</evidence>
<accession>A0A9N9CSE6</accession>
<dbReference type="AlphaFoldDB" id="A0A9N9CSE6"/>
<feature type="non-terminal residue" evidence="1">
    <location>
        <position position="1"/>
    </location>
</feature>
<protein>
    <submittedName>
        <fullName evidence="1">17996_t:CDS:1</fullName>
    </submittedName>
</protein>
<dbReference type="Proteomes" id="UP000789396">
    <property type="component" value="Unassembled WGS sequence"/>
</dbReference>
<keyword evidence="2" id="KW-1185">Reference proteome</keyword>
<organism evidence="1 2">
    <name type="scientific">Racocetra fulgida</name>
    <dbReference type="NCBI Taxonomy" id="60492"/>
    <lineage>
        <taxon>Eukaryota</taxon>
        <taxon>Fungi</taxon>
        <taxon>Fungi incertae sedis</taxon>
        <taxon>Mucoromycota</taxon>
        <taxon>Glomeromycotina</taxon>
        <taxon>Glomeromycetes</taxon>
        <taxon>Diversisporales</taxon>
        <taxon>Gigasporaceae</taxon>
        <taxon>Racocetra</taxon>
    </lineage>
</organism>